<comment type="cofactor">
    <cofactor evidence="17">
        <name>[4Fe-4S] cluster</name>
        <dbReference type="ChEBI" id="CHEBI:49883"/>
    </cofactor>
    <text evidence="17">Binds 1 [4Fe-4S] cluster per subunit.</text>
</comment>
<keyword evidence="9 17" id="KW-0809">Transit peptide</keyword>
<dbReference type="InterPro" id="IPR004418">
    <property type="entry name" value="Homoaconitase_mito"/>
</dbReference>
<dbReference type="InterPro" id="IPR036008">
    <property type="entry name" value="Aconitase_4Fe-4S_dom"/>
</dbReference>
<evidence type="ECO:0000256" key="17">
    <source>
        <dbReference type="RuleBase" id="RU362038"/>
    </source>
</evidence>
<accession>A0A8H8QUE0</accession>
<comment type="catalytic activity">
    <reaction evidence="15 17">
        <text>(2R,3S)-homoisocitrate = cis-homoaconitate + H2O</text>
        <dbReference type="Rhea" id="RHEA:15485"/>
        <dbReference type="ChEBI" id="CHEBI:15377"/>
        <dbReference type="ChEBI" id="CHEBI:15404"/>
        <dbReference type="ChEBI" id="CHEBI:58174"/>
        <dbReference type="EC" id="4.2.1.36"/>
    </reaction>
</comment>
<dbReference type="GO" id="GO:0005739">
    <property type="term" value="C:mitochondrion"/>
    <property type="evidence" value="ECO:0007669"/>
    <property type="project" value="UniProtKB-SubCell"/>
</dbReference>
<evidence type="ECO:0000256" key="18">
    <source>
        <dbReference type="SAM" id="MobiDB-lite"/>
    </source>
</evidence>
<feature type="domain" description="Aconitase A/isopropylmalate dehydratase small subunit swivel" evidence="20">
    <location>
        <begin position="577"/>
        <end position="701"/>
    </location>
</feature>
<keyword evidence="13 17" id="KW-0457">Lysine biosynthesis</keyword>
<dbReference type="PANTHER" id="PTHR43822">
    <property type="entry name" value="HOMOACONITASE, MITOCHONDRIAL-RELATED"/>
    <property type="match status" value="1"/>
</dbReference>
<evidence type="ECO:0000256" key="3">
    <source>
        <dbReference type="ARBA" id="ARBA00005106"/>
    </source>
</evidence>
<feature type="compositionally biased region" description="Basic and acidic residues" evidence="18">
    <location>
        <begin position="713"/>
        <end position="731"/>
    </location>
</feature>
<dbReference type="UniPathway" id="UPA00033">
    <property type="reaction ID" value="UER01027"/>
</dbReference>
<dbReference type="Proteomes" id="UP000431533">
    <property type="component" value="Unassembled WGS sequence"/>
</dbReference>
<keyword evidence="14 17" id="KW-0456">Lyase</keyword>
<gene>
    <name evidence="21" type="primary">lys-4</name>
    <name evidence="21" type="ORF">LHYA1_G008303</name>
</gene>
<organism evidence="21 22">
    <name type="scientific">Lachnellula hyalina</name>
    <dbReference type="NCBI Taxonomy" id="1316788"/>
    <lineage>
        <taxon>Eukaryota</taxon>
        <taxon>Fungi</taxon>
        <taxon>Dikarya</taxon>
        <taxon>Ascomycota</taxon>
        <taxon>Pezizomycotina</taxon>
        <taxon>Leotiomycetes</taxon>
        <taxon>Helotiales</taxon>
        <taxon>Lachnaceae</taxon>
        <taxon>Lachnellula</taxon>
    </lineage>
</organism>
<dbReference type="EC" id="4.2.1.36" evidence="5 17"/>
<reference evidence="21 22" key="1">
    <citation type="submission" date="2018-05" db="EMBL/GenBank/DDBJ databases">
        <title>Genome sequencing and assembly of the regulated plant pathogen Lachnellula willkommii and related sister species for the development of diagnostic species identification markers.</title>
        <authorList>
            <person name="Giroux E."/>
            <person name="Bilodeau G."/>
        </authorList>
    </citation>
    <scope>NUCLEOTIDE SEQUENCE [LARGE SCALE GENOMIC DNA]</scope>
    <source>
        <strain evidence="21 22">CBS 185.66</strain>
    </source>
</reference>
<dbReference type="InterPro" id="IPR015928">
    <property type="entry name" value="Aconitase/3IPM_dehydase_swvl"/>
</dbReference>
<evidence type="ECO:0000256" key="6">
    <source>
        <dbReference type="ARBA" id="ARBA00021560"/>
    </source>
</evidence>
<keyword evidence="8 17" id="KW-0479">Metal-binding</keyword>
<dbReference type="Pfam" id="PF00694">
    <property type="entry name" value="Aconitase_C"/>
    <property type="match status" value="1"/>
</dbReference>
<dbReference type="PROSITE" id="PS01244">
    <property type="entry name" value="ACONITASE_2"/>
    <property type="match status" value="1"/>
</dbReference>
<dbReference type="Pfam" id="PF00330">
    <property type="entry name" value="Aconitase"/>
    <property type="match status" value="1"/>
</dbReference>
<feature type="domain" description="Aconitase/3-isopropylmalate dehydratase large subunit alpha/beta/alpha" evidence="19">
    <location>
        <begin position="89"/>
        <end position="508"/>
    </location>
</feature>
<dbReference type="InterPro" id="IPR015931">
    <property type="entry name" value="Acnase/IPM_dHydase_lsu_aba_1/3"/>
</dbReference>
<dbReference type="GeneID" id="41988501"/>
<dbReference type="InterPro" id="IPR000573">
    <property type="entry name" value="AconitaseA/IPMdHydase_ssu_swvl"/>
</dbReference>
<evidence type="ECO:0000256" key="1">
    <source>
        <dbReference type="ARBA" id="ARBA00003422"/>
    </source>
</evidence>
<comment type="function">
    <text evidence="1 17">Catalyzes the reversible hydration of cis-homoaconitate to (2R,3S)-homoisocitrate, a step in the alpha-aminoadipate pathway for lysine biosynthesis.</text>
</comment>
<keyword evidence="12 17" id="KW-0496">Mitochondrion</keyword>
<comment type="pathway">
    <text evidence="3 17">Amino-acid biosynthesis; L-lysine biosynthesis via AAA pathway; L-alpha-aminoadipate from 2-oxoglutarate: step 3/5.</text>
</comment>
<evidence type="ECO:0000256" key="14">
    <source>
        <dbReference type="ARBA" id="ARBA00023239"/>
    </source>
</evidence>
<dbReference type="GO" id="GO:0019878">
    <property type="term" value="P:lysine biosynthetic process via aminoadipic acid"/>
    <property type="evidence" value="ECO:0007669"/>
    <property type="project" value="UniProtKB-UniRule"/>
</dbReference>
<dbReference type="GO" id="GO:0004409">
    <property type="term" value="F:homoaconitate hydratase activity"/>
    <property type="evidence" value="ECO:0007669"/>
    <property type="project" value="UniProtKB-UniRule"/>
</dbReference>
<evidence type="ECO:0000313" key="22">
    <source>
        <dbReference type="Proteomes" id="UP000431533"/>
    </source>
</evidence>
<evidence type="ECO:0000256" key="9">
    <source>
        <dbReference type="ARBA" id="ARBA00022946"/>
    </source>
</evidence>
<dbReference type="InterPro" id="IPR001030">
    <property type="entry name" value="Acoase/IPM_deHydtase_lsu_aba"/>
</dbReference>
<evidence type="ECO:0000256" key="10">
    <source>
        <dbReference type="ARBA" id="ARBA00023004"/>
    </source>
</evidence>
<dbReference type="PANTHER" id="PTHR43822:SF2">
    <property type="entry name" value="HOMOACONITASE, MITOCHONDRIAL"/>
    <property type="match status" value="1"/>
</dbReference>
<dbReference type="GO" id="GO:0051539">
    <property type="term" value="F:4 iron, 4 sulfur cluster binding"/>
    <property type="evidence" value="ECO:0007669"/>
    <property type="project" value="UniProtKB-UniRule"/>
</dbReference>
<evidence type="ECO:0000256" key="11">
    <source>
        <dbReference type="ARBA" id="ARBA00023014"/>
    </source>
</evidence>
<feature type="region of interest" description="Disordered" evidence="18">
    <location>
        <begin position="713"/>
        <end position="742"/>
    </location>
</feature>
<keyword evidence="7 17" id="KW-0028">Amino-acid biosynthesis</keyword>
<dbReference type="InterPro" id="IPR050067">
    <property type="entry name" value="IPM_dehydratase_rel_enz"/>
</dbReference>
<sequence>MISQRLGLQRLRARPTRNLPLRYNYSPLRALTSTAQRFQDVFHAQASDPHTSAILSSLKSASPKTPQTLTEKIVQRYSLGLPKDKFVKAGDYVTLSPHHCMTHDNSWPVALKFMSIGASKIHDPTQIVMTLDHDVQNKSETNLKKYRQIEEFAARQGVDFYPAGRGIGHQIMVEEGYAWPGTMTVASDSHSNMYGGVGCLGTAMVRTDAASIWATGKTWWQIPPVAKITFTGVMPKGVTGKDVIVALCGLFNNDEVLNHAIEFTGSEQTMKSLPVDDRLAIANMTTEWGALTGLFPIDGMLQAWMRAKATTSALFDEPKDGARFTHQRIDDLIENQLSADKGATYAKSLYLNLSTLSPYVSGPNSVKVATPLRDLEAKNITLNKAYLVSCTNSRASDLAAAAKVFKDASKDGEPAKIAPGVEFYIAAASIPEQTAAEDAGDWQALLAAGAKPLPAGCGPCIGLGTGLLEPGEVGISASNRNFKGRMGSPDAKAYLASPEVVAASALSGKISGPGWYEKPVGVEKVVLGEGNGVPEEDRAMSVGDALDKLIADADSIIQNAESSILGSESTSAETSTSDADEHLTDILPGFPEKVEGEIVFCDADNINTDGIYPGKYTYQDNISVEKMAEVCMENYDKAFGSIAREGDILVAGFNFGCGSSREQAATAILAKKIPLVVSGSFGNIFSRNSINNALMGVEVPRLVQRLRETFSSKETEVKTDVKEPQLNKDSLDSPPPAAQASPTVVEEKILTRRTGWKFVWDVRRSKVVVTEGEGGASWSQKVGELPPNVQEIIARGGLEKWVKGEISI</sequence>
<name>A0A8H8QUE0_9HELO</name>
<dbReference type="OrthoDB" id="10262323at2759"/>
<evidence type="ECO:0000259" key="19">
    <source>
        <dbReference type="Pfam" id="PF00330"/>
    </source>
</evidence>
<protein>
    <recommendedName>
        <fullName evidence="6 17">Homoaconitase, mitochondrial</fullName>
        <ecNumber evidence="5 17">4.2.1.36</ecNumber>
    </recommendedName>
    <alternativeName>
        <fullName evidence="16 17">Homoaconitate hydratase</fullName>
    </alternativeName>
</protein>
<dbReference type="CDD" id="cd01582">
    <property type="entry name" value="Homoaconitase"/>
    <property type="match status" value="1"/>
</dbReference>
<evidence type="ECO:0000256" key="15">
    <source>
        <dbReference type="ARBA" id="ARBA00029338"/>
    </source>
</evidence>
<evidence type="ECO:0000256" key="8">
    <source>
        <dbReference type="ARBA" id="ARBA00022723"/>
    </source>
</evidence>
<dbReference type="FunFam" id="3.30.499.10:FF:000013">
    <property type="entry name" value="Homoaconitase, mitochondrial"/>
    <property type="match status" value="1"/>
</dbReference>
<dbReference type="SUPFAM" id="SSF52016">
    <property type="entry name" value="LeuD/IlvD-like"/>
    <property type="match status" value="1"/>
</dbReference>
<evidence type="ECO:0000256" key="16">
    <source>
        <dbReference type="ARBA" id="ARBA00032706"/>
    </source>
</evidence>
<proteinExistence type="inferred from homology"/>
<dbReference type="PRINTS" id="PR00415">
    <property type="entry name" value="ACONITASE"/>
</dbReference>
<dbReference type="InterPro" id="IPR018136">
    <property type="entry name" value="Aconitase_4Fe-4S_BS"/>
</dbReference>
<dbReference type="Gene3D" id="3.30.499.10">
    <property type="entry name" value="Aconitase, domain 3"/>
    <property type="match status" value="2"/>
</dbReference>
<dbReference type="GO" id="GO:0046872">
    <property type="term" value="F:metal ion binding"/>
    <property type="evidence" value="ECO:0007669"/>
    <property type="project" value="UniProtKB-UniRule"/>
</dbReference>
<dbReference type="PROSITE" id="PS00450">
    <property type="entry name" value="ACONITASE_1"/>
    <property type="match status" value="1"/>
</dbReference>
<evidence type="ECO:0000256" key="5">
    <source>
        <dbReference type="ARBA" id="ARBA00012022"/>
    </source>
</evidence>
<dbReference type="InterPro" id="IPR039386">
    <property type="entry name" value="Homoaconitase_swivel"/>
</dbReference>
<comment type="caution">
    <text evidence="21">The sequence shown here is derived from an EMBL/GenBank/DDBJ whole genome shotgun (WGS) entry which is preliminary data.</text>
</comment>
<evidence type="ECO:0000256" key="7">
    <source>
        <dbReference type="ARBA" id="ARBA00022605"/>
    </source>
</evidence>
<evidence type="ECO:0000256" key="2">
    <source>
        <dbReference type="ARBA" id="ARBA00004173"/>
    </source>
</evidence>
<dbReference type="NCBIfam" id="TIGR00139">
    <property type="entry name" value="h_aconitase"/>
    <property type="match status" value="1"/>
</dbReference>
<dbReference type="AlphaFoldDB" id="A0A8H8QUE0"/>
<comment type="subcellular location">
    <subcellularLocation>
        <location evidence="2 17">Mitochondrion</location>
    </subcellularLocation>
</comment>
<dbReference type="EMBL" id="QGMH01000214">
    <property type="protein sequence ID" value="TVY22958.1"/>
    <property type="molecule type" value="Genomic_DNA"/>
</dbReference>
<keyword evidence="10 17" id="KW-0408">Iron</keyword>
<dbReference type="SUPFAM" id="SSF53732">
    <property type="entry name" value="Aconitase iron-sulfur domain"/>
    <property type="match status" value="1"/>
</dbReference>
<dbReference type="Gene3D" id="3.20.19.10">
    <property type="entry name" value="Aconitase, domain 4"/>
    <property type="match status" value="1"/>
</dbReference>
<evidence type="ECO:0000256" key="12">
    <source>
        <dbReference type="ARBA" id="ARBA00023128"/>
    </source>
</evidence>
<comment type="similarity">
    <text evidence="4 17">Belongs to the aconitase/IPM isomerase family.</text>
</comment>
<evidence type="ECO:0000313" key="21">
    <source>
        <dbReference type="EMBL" id="TVY22958.1"/>
    </source>
</evidence>
<keyword evidence="11 17" id="KW-0411">Iron-sulfur</keyword>
<evidence type="ECO:0000256" key="13">
    <source>
        <dbReference type="ARBA" id="ARBA00023154"/>
    </source>
</evidence>
<dbReference type="RefSeq" id="XP_031001746.1">
    <property type="nucleotide sequence ID" value="XM_031153223.1"/>
</dbReference>
<evidence type="ECO:0000256" key="4">
    <source>
        <dbReference type="ARBA" id="ARBA00007185"/>
    </source>
</evidence>
<keyword evidence="22" id="KW-1185">Reference proteome</keyword>
<evidence type="ECO:0000259" key="20">
    <source>
        <dbReference type="Pfam" id="PF00694"/>
    </source>
</evidence>
<dbReference type="CDD" id="cd01674">
    <property type="entry name" value="Homoaconitase_Swivel"/>
    <property type="match status" value="1"/>
</dbReference>
<dbReference type="FunFam" id="3.30.499.10:FF:000016">
    <property type="entry name" value="Homoaconitase, mitochondrial"/>
    <property type="match status" value="1"/>
</dbReference>